<reference evidence="1" key="1">
    <citation type="submission" date="2018-05" db="EMBL/GenBank/DDBJ databases">
        <authorList>
            <person name="Lanie J.A."/>
            <person name="Ng W.-L."/>
            <person name="Kazmierczak K.M."/>
            <person name="Andrzejewski T.M."/>
            <person name="Davidsen T.M."/>
            <person name="Wayne K.J."/>
            <person name="Tettelin H."/>
            <person name="Glass J.I."/>
            <person name="Rusch D."/>
            <person name="Podicherti R."/>
            <person name="Tsui H.-C.T."/>
            <person name="Winkler M.E."/>
        </authorList>
    </citation>
    <scope>NUCLEOTIDE SEQUENCE</scope>
</reference>
<dbReference type="EMBL" id="UINC01025504">
    <property type="protein sequence ID" value="SVB01191.1"/>
    <property type="molecule type" value="Genomic_DNA"/>
</dbReference>
<organism evidence="1">
    <name type="scientific">marine metagenome</name>
    <dbReference type="NCBI Taxonomy" id="408172"/>
    <lineage>
        <taxon>unclassified sequences</taxon>
        <taxon>metagenomes</taxon>
        <taxon>ecological metagenomes</taxon>
    </lineage>
</organism>
<dbReference type="AlphaFoldDB" id="A0A382AIS4"/>
<gene>
    <name evidence="1" type="ORF">METZ01_LOCUS154045</name>
</gene>
<evidence type="ECO:0000313" key="1">
    <source>
        <dbReference type="EMBL" id="SVB01191.1"/>
    </source>
</evidence>
<name>A0A382AIS4_9ZZZZ</name>
<sequence>MRKLFVIIFILLNISYAQVTSSLQAWENVLQTPELVEYFRGIFNYLGVTVEETGEEFTVQHTGDGYDFEIGINEEKVDFVVPVKLQNIQNMIAHSKDGKINAEESWRILDVLFTPLTRATLQTPVLSINWRRKLAGVEDLTHVYLLNPSGGEASKHTLIYVKGQWLVLEGLYGNPRRTYQMTPDDSIEYQRKIFSAMQKNSFFTWWKFSSWYKKWRKTVSVDHKL</sequence>
<proteinExistence type="predicted"/>
<protein>
    <submittedName>
        <fullName evidence="1">Uncharacterized protein</fullName>
    </submittedName>
</protein>
<accession>A0A382AIS4</accession>